<dbReference type="GO" id="GO:0008757">
    <property type="term" value="F:S-adenosylmethionine-dependent methyltransferase activity"/>
    <property type="evidence" value="ECO:0007669"/>
    <property type="project" value="UniProtKB-ARBA"/>
</dbReference>
<protein>
    <submittedName>
        <fullName evidence="2">Uncharacterized protein</fullName>
    </submittedName>
</protein>
<feature type="region of interest" description="Disordered" evidence="1">
    <location>
        <begin position="1"/>
        <end position="21"/>
    </location>
</feature>
<dbReference type="Pfam" id="PF10294">
    <property type="entry name" value="Methyltransf_16"/>
    <property type="match status" value="1"/>
</dbReference>
<dbReference type="Gene3D" id="3.40.50.150">
    <property type="entry name" value="Vaccinia Virus protein VP39"/>
    <property type="match status" value="1"/>
</dbReference>
<dbReference type="GO" id="GO:0005829">
    <property type="term" value="C:cytosol"/>
    <property type="evidence" value="ECO:0007669"/>
    <property type="project" value="TreeGrafter"/>
</dbReference>
<dbReference type="AlphaFoldDB" id="A0A4V4IYW7"/>
<sequence>MATEERSFKTQDFTVPSNGSGETIQVRISEPNLTSENLGLETWAASHILASQLHHIGPKIQFPTPSSDVLPILELGAGTGLVGVTAATLWKQPVVLTDLAPLVPALDANIDLNSEGLRTANTHMEAGTLDWKHPTTLIVKDQQQPQTQAHVIFAADTIYSEEHPELLANVILKWLVKDKEARFIIAYPLRVCYIDYIREMWERLEEGGMEAFEEGREEASQDLFNDERLVEWSRETITIMPYSRPKDHNCTEGKKPIACKCAIGKSKSKSKPTEEPPNNELTTVRLLSIPPQGRFTQLTPPQLKNTILHRNQNIDFYKSLYAEYIESIQEHITPYIRNQLKHEEEGRGLRKGSVFQMHLMMNLRIRVQSVMDTIARWEGENAVDEEKLKEMEKSENGVDEEEEEEG</sequence>
<dbReference type="EMBL" id="QZAS01000037">
    <property type="protein sequence ID" value="THX02678.1"/>
    <property type="molecule type" value="Genomic_DNA"/>
</dbReference>
<dbReference type="InterPro" id="IPR029063">
    <property type="entry name" value="SAM-dependent_MTases_sf"/>
</dbReference>
<dbReference type="PANTHER" id="PTHR14614:SF156">
    <property type="entry name" value="PROTEIN-LYSINE N-METHYLTRANSFERASE EFM2"/>
    <property type="match status" value="1"/>
</dbReference>
<dbReference type="SUPFAM" id="SSF53335">
    <property type="entry name" value="S-adenosyl-L-methionine-dependent methyltransferases"/>
    <property type="match status" value="1"/>
</dbReference>
<feature type="region of interest" description="Disordered" evidence="1">
    <location>
        <begin position="381"/>
        <end position="406"/>
    </location>
</feature>
<feature type="compositionally biased region" description="Polar residues" evidence="1">
    <location>
        <begin position="10"/>
        <end position="21"/>
    </location>
</feature>
<accession>A0A4V4IYW7</accession>
<comment type="caution">
    <text evidence="2">The sequence shown here is derived from an EMBL/GenBank/DDBJ whole genome shotgun (WGS) entry which is preliminary data.</text>
</comment>
<reference evidence="2" key="1">
    <citation type="submission" date="2018-10" db="EMBL/GenBank/DDBJ databases">
        <title>Fifty Aureobasidium pullulans genomes reveal a recombining polyextremotolerant generalist.</title>
        <authorList>
            <person name="Gostincar C."/>
            <person name="Turk M."/>
            <person name="Zajc J."/>
            <person name="Gunde-Cimerman N."/>
        </authorList>
    </citation>
    <scope>NUCLEOTIDE SEQUENCE [LARGE SCALE GENOMIC DNA]</scope>
    <source>
        <strain evidence="2">EXF-10085</strain>
    </source>
</reference>
<gene>
    <name evidence="2" type="ORF">D6D13_08137</name>
</gene>
<organism evidence="2">
    <name type="scientific">Aureobasidium pullulans</name>
    <name type="common">Black yeast</name>
    <name type="synonym">Pullularia pullulans</name>
    <dbReference type="NCBI Taxonomy" id="5580"/>
    <lineage>
        <taxon>Eukaryota</taxon>
        <taxon>Fungi</taxon>
        <taxon>Dikarya</taxon>
        <taxon>Ascomycota</taxon>
        <taxon>Pezizomycotina</taxon>
        <taxon>Dothideomycetes</taxon>
        <taxon>Dothideomycetidae</taxon>
        <taxon>Dothideales</taxon>
        <taxon>Saccotheciaceae</taxon>
        <taxon>Aureobasidium</taxon>
    </lineage>
</organism>
<evidence type="ECO:0000313" key="2">
    <source>
        <dbReference type="EMBL" id="THX02678.1"/>
    </source>
</evidence>
<proteinExistence type="predicted"/>
<feature type="compositionally biased region" description="Basic and acidic residues" evidence="1">
    <location>
        <begin position="381"/>
        <end position="396"/>
    </location>
</feature>
<dbReference type="PANTHER" id="PTHR14614">
    <property type="entry name" value="HEPATOCELLULAR CARCINOMA-ASSOCIATED ANTIGEN"/>
    <property type="match status" value="1"/>
</dbReference>
<dbReference type="InterPro" id="IPR019410">
    <property type="entry name" value="Methyltransf_16"/>
</dbReference>
<evidence type="ECO:0000256" key="1">
    <source>
        <dbReference type="SAM" id="MobiDB-lite"/>
    </source>
</evidence>
<feature type="compositionally biased region" description="Acidic residues" evidence="1">
    <location>
        <begin position="397"/>
        <end position="406"/>
    </location>
</feature>
<name>A0A4V4IYW7_AURPU</name>